<dbReference type="InterPro" id="IPR003346">
    <property type="entry name" value="Transposase_20"/>
</dbReference>
<dbReference type="EMBL" id="AP025516">
    <property type="protein sequence ID" value="BDD87375.1"/>
    <property type="molecule type" value="Genomic_DNA"/>
</dbReference>
<evidence type="ECO:0000313" key="4">
    <source>
        <dbReference type="EMBL" id="BDD86662.1"/>
    </source>
</evidence>
<gene>
    <name evidence="3" type="ORF">DPPLL_10200</name>
    <name evidence="4" type="ORF">DPPLL_10270</name>
    <name evidence="5" type="ORF">DPPLL_17400</name>
</gene>
<proteinExistence type="predicted"/>
<evidence type="ECO:0000259" key="2">
    <source>
        <dbReference type="Pfam" id="PF02371"/>
    </source>
</evidence>
<reference evidence="4 6" key="1">
    <citation type="submission" date="2022-01" db="EMBL/GenBank/DDBJ databases">
        <title>Desulfofustis limnae sp. nov., a novel mesophilic sulfate-reducing bacterium isolated from marsh soil.</title>
        <authorList>
            <person name="Watanabe M."/>
            <person name="Takahashi A."/>
            <person name="Kojima H."/>
            <person name="Fukui M."/>
        </authorList>
    </citation>
    <scope>NUCLEOTIDE SEQUENCE [LARGE SCALE GENOMIC DNA]</scope>
    <source>
        <strain evidence="4 6">PPLL</strain>
    </source>
</reference>
<dbReference type="PANTHER" id="PTHR33055">
    <property type="entry name" value="TRANSPOSASE FOR INSERTION SEQUENCE ELEMENT IS1111A"/>
    <property type="match status" value="1"/>
</dbReference>
<feature type="domain" description="Transposase IS110-like N-terminal" evidence="1">
    <location>
        <begin position="15"/>
        <end position="153"/>
    </location>
</feature>
<organism evidence="4 6">
    <name type="scientific">Desulfofustis limnaeus</name>
    <dbReference type="NCBI Taxonomy" id="2740163"/>
    <lineage>
        <taxon>Bacteria</taxon>
        <taxon>Pseudomonadati</taxon>
        <taxon>Thermodesulfobacteriota</taxon>
        <taxon>Desulfobulbia</taxon>
        <taxon>Desulfobulbales</taxon>
        <taxon>Desulfocapsaceae</taxon>
        <taxon>Desulfofustis</taxon>
    </lineage>
</organism>
<dbReference type="NCBIfam" id="NF033542">
    <property type="entry name" value="transpos_IS110"/>
    <property type="match status" value="1"/>
</dbReference>
<feature type="domain" description="Transposase IS116/IS110/IS902 C-terminal" evidence="2">
    <location>
        <begin position="221"/>
        <end position="305"/>
    </location>
</feature>
<dbReference type="EMBL" id="AP025516">
    <property type="protein sequence ID" value="BDD86655.1"/>
    <property type="molecule type" value="Genomic_DNA"/>
</dbReference>
<evidence type="ECO:0000259" key="1">
    <source>
        <dbReference type="Pfam" id="PF01548"/>
    </source>
</evidence>
<protein>
    <submittedName>
        <fullName evidence="4">IS110 family transposase</fullName>
    </submittedName>
</protein>
<accession>A0ABM7W726</accession>
<dbReference type="EMBL" id="AP025516">
    <property type="protein sequence ID" value="BDD86662.1"/>
    <property type="molecule type" value="Genomic_DNA"/>
</dbReference>
<dbReference type="RefSeq" id="WP_284153733.1">
    <property type="nucleotide sequence ID" value="NZ_AP025516.1"/>
</dbReference>
<name>A0ABM7W726_9BACT</name>
<evidence type="ECO:0000313" key="3">
    <source>
        <dbReference type="EMBL" id="BDD86655.1"/>
    </source>
</evidence>
<dbReference type="Pfam" id="PF01548">
    <property type="entry name" value="DEDD_Tnp_IS110"/>
    <property type="match status" value="1"/>
</dbReference>
<dbReference type="PANTHER" id="PTHR33055:SF15">
    <property type="entry name" value="TRANSPOSASE-RELATED"/>
    <property type="match status" value="1"/>
</dbReference>
<sequence>MKQVYTSRVLFGAFDLHANNNYLAIIDGQDKRIYERKLPNATDVVLSELAPFEHDLQGIVVESTFNWYWLVDTLMDEGYHLHLANPAGIQKYKGLKHSNDKHDAFWLAHLLRLGILPQGYIYPKDERPVRDLLRKRGHLVRLRTSLINSLQDIIYRNCGCKINGNKIKAVKHDQVSELFAGQEELALSSTVSKQSIDFLTTAIRRLERAVHHKIKLRDEYQKLLSIPGVGMILALTIMLETGTIHRFPTVGAFASYCRKVPSVWTSNGKKKGKGNDKNGNKYLAWAFSEAAELTRRYDERAKAFFNRKAARTNRMVAHKAVAHKLVRAAYFIMRDKVDYQPEKLFC</sequence>
<dbReference type="Pfam" id="PF02371">
    <property type="entry name" value="Transposase_20"/>
    <property type="match status" value="1"/>
</dbReference>
<evidence type="ECO:0000313" key="6">
    <source>
        <dbReference type="Proteomes" id="UP000830055"/>
    </source>
</evidence>
<dbReference type="Proteomes" id="UP000830055">
    <property type="component" value="Chromosome"/>
</dbReference>
<dbReference type="InterPro" id="IPR047650">
    <property type="entry name" value="Transpos_IS110"/>
</dbReference>
<keyword evidence="6" id="KW-1185">Reference proteome</keyword>
<dbReference type="InterPro" id="IPR002525">
    <property type="entry name" value="Transp_IS110-like_N"/>
</dbReference>
<evidence type="ECO:0000313" key="5">
    <source>
        <dbReference type="EMBL" id="BDD87375.1"/>
    </source>
</evidence>